<name>A0A9P4XXE0_CRYP1</name>
<reference evidence="4" key="1">
    <citation type="journal article" date="2020" name="Phytopathology">
        <title>Genome sequence of the chestnut blight fungus Cryphonectria parasitica EP155: A fundamental resource for an archetypical invasive plant pathogen.</title>
        <authorList>
            <person name="Crouch J.A."/>
            <person name="Dawe A."/>
            <person name="Aerts A."/>
            <person name="Barry K."/>
            <person name="Churchill A.C.L."/>
            <person name="Grimwood J."/>
            <person name="Hillman B."/>
            <person name="Milgroom M.G."/>
            <person name="Pangilinan J."/>
            <person name="Smith M."/>
            <person name="Salamov A."/>
            <person name="Schmutz J."/>
            <person name="Yadav J."/>
            <person name="Grigoriev I.V."/>
            <person name="Nuss D."/>
        </authorList>
    </citation>
    <scope>NUCLEOTIDE SEQUENCE</scope>
    <source>
        <strain evidence="4">EP155</strain>
    </source>
</reference>
<dbReference type="RefSeq" id="XP_040774081.1">
    <property type="nucleotide sequence ID" value="XM_040915425.1"/>
</dbReference>
<dbReference type="PRINTS" id="PR00081">
    <property type="entry name" value="GDHRDH"/>
</dbReference>
<dbReference type="PANTHER" id="PTHR44229">
    <property type="entry name" value="15-HYDROXYPROSTAGLANDIN DEHYDROGENASE [NAD(+)]"/>
    <property type="match status" value="1"/>
</dbReference>
<dbReference type="OrthoDB" id="37659at2759"/>
<dbReference type="Proteomes" id="UP000803844">
    <property type="component" value="Unassembled WGS sequence"/>
</dbReference>
<dbReference type="PANTHER" id="PTHR44229:SF4">
    <property type="entry name" value="15-HYDROXYPROSTAGLANDIN DEHYDROGENASE [NAD(+)]"/>
    <property type="match status" value="1"/>
</dbReference>
<keyword evidence="5" id="KW-1185">Reference proteome</keyword>
<comment type="caution">
    <text evidence="4">The sequence shown here is derived from an EMBL/GenBank/DDBJ whole genome shotgun (WGS) entry which is preliminary data.</text>
</comment>
<evidence type="ECO:0008006" key="6">
    <source>
        <dbReference type="Google" id="ProtNLM"/>
    </source>
</evidence>
<feature type="non-terminal residue" evidence="4">
    <location>
        <position position="253"/>
    </location>
</feature>
<dbReference type="AlphaFoldDB" id="A0A9P4XXE0"/>
<dbReference type="InterPro" id="IPR002347">
    <property type="entry name" value="SDR_fam"/>
</dbReference>
<dbReference type="GO" id="GO:0016616">
    <property type="term" value="F:oxidoreductase activity, acting on the CH-OH group of donors, NAD or NADP as acceptor"/>
    <property type="evidence" value="ECO:0007669"/>
    <property type="project" value="TreeGrafter"/>
</dbReference>
<keyword evidence="3" id="KW-0560">Oxidoreductase</keyword>
<dbReference type="InterPro" id="IPR020904">
    <property type="entry name" value="Sc_DH/Rdtase_CS"/>
</dbReference>
<keyword evidence="2" id="KW-0521">NADP</keyword>
<feature type="non-terminal residue" evidence="4">
    <location>
        <position position="1"/>
    </location>
</feature>
<dbReference type="GO" id="GO:0005737">
    <property type="term" value="C:cytoplasm"/>
    <property type="evidence" value="ECO:0007669"/>
    <property type="project" value="TreeGrafter"/>
</dbReference>
<evidence type="ECO:0000313" key="4">
    <source>
        <dbReference type="EMBL" id="KAF3763102.1"/>
    </source>
</evidence>
<evidence type="ECO:0000256" key="1">
    <source>
        <dbReference type="ARBA" id="ARBA00006484"/>
    </source>
</evidence>
<dbReference type="EMBL" id="MU032349">
    <property type="protein sequence ID" value="KAF3763102.1"/>
    <property type="molecule type" value="Genomic_DNA"/>
</dbReference>
<dbReference type="SUPFAM" id="SSF51735">
    <property type="entry name" value="NAD(P)-binding Rossmann-fold domains"/>
    <property type="match status" value="1"/>
</dbReference>
<organism evidence="4 5">
    <name type="scientific">Cryphonectria parasitica (strain ATCC 38755 / EP155)</name>
    <dbReference type="NCBI Taxonomy" id="660469"/>
    <lineage>
        <taxon>Eukaryota</taxon>
        <taxon>Fungi</taxon>
        <taxon>Dikarya</taxon>
        <taxon>Ascomycota</taxon>
        <taxon>Pezizomycotina</taxon>
        <taxon>Sordariomycetes</taxon>
        <taxon>Sordariomycetidae</taxon>
        <taxon>Diaporthales</taxon>
        <taxon>Cryphonectriaceae</taxon>
        <taxon>Cryphonectria-Endothia species complex</taxon>
        <taxon>Cryphonectria</taxon>
    </lineage>
</organism>
<dbReference type="Gene3D" id="3.40.50.720">
    <property type="entry name" value="NAD(P)-binding Rossmann-like Domain"/>
    <property type="match status" value="1"/>
</dbReference>
<evidence type="ECO:0000256" key="3">
    <source>
        <dbReference type="ARBA" id="ARBA00023002"/>
    </source>
</evidence>
<accession>A0A9P4XXE0</accession>
<gene>
    <name evidence="4" type="ORF">M406DRAFT_18307</name>
</gene>
<protein>
    <recommendedName>
        <fullName evidence="6">NAD(P)-binding protein</fullName>
    </recommendedName>
</protein>
<evidence type="ECO:0000313" key="5">
    <source>
        <dbReference type="Proteomes" id="UP000803844"/>
    </source>
</evidence>
<comment type="similarity">
    <text evidence="1">Belongs to the short-chain dehydrogenases/reductases (SDR) family.</text>
</comment>
<evidence type="ECO:0000256" key="2">
    <source>
        <dbReference type="ARBA" id="ARBA00022857"/>
    </source>
</evidence>
<dbReference type="GeneID" id="63832554"/>
<proteinExistence type="inferred from homology"/>
<dbReference type="PROSITE" id="PS00061">
    <property type="entry name" value="ADH_SHORT"/>
    <property type="match status" value="1"/>
</dbReference>
<dbReference type="Pfam" id="PF00106">
    <property type="entry name" value="adh_short"/>
    <property type="match status" value="1"/>
</dbReference>
<dbReference type="InterPro" id="IPR036291">
    <property type="entry name" value="NAD(P)-bd_dom_sf"/>
</dbReference>
<sequence length="253" mass="27509">VAIVTGGSSGIGLALTNHLIAKKWHVFIVDLQQPVLPVLPDLTTFLSADVSDWDQLAAAFEKAHARFSRLDFCALNAGIDDRDDIFRSISSGDLPPRRPNMRTFEVNLFGPYYGLKLAAHYMSRNPEPVAQGGKVVVTASVSGFRAHPLLPQYSSTKYGVLGLVRALAPAAKEVNIRINCLCPAVTATGLPPPGLMEKLPESIITPMSTLLRGFDELAEFDRLATEGRAKWVSQGQSGASVEGNLEELYYREE</sequence>